<dbReference type="Pfam" id="PF07244">
    <property type="entry name" value="POTRA"/>
    <property type="match status" value="4"/>
</dbReference>
<evidence type="ECO:0000256" key="3">
    <source>
        <dbReference type="ARBA" id="ARBA00022692"/>
    </source>
</evidence>
<gene>
    <name evidence="10" type="ORF">CDL10_00645</name>
</gene>
<feature type="domain" description="POTRA" evidence="9">
    <location>
        <begin position="127"/>
        <end position="209"/>
    </location>
</feature>
<dbReference type="Gene3D" id="3.10.20.310">
    <property type="entry name" value="membrane protein fhac"/>
    <property type="match status" value="5"/>
</dbReference>
<dbReference type="PROSITE" id="PS51779">
    <property type="entry name" value="POTRA"/>
    <property type="match status" value="1"/>
</dbReference>
<dbReference type="InterPro" id="IPR000184">
    <property type="entry name" value="Bac_surfAg_D15"/>
</dbReference>
<dbReference type="InterPro" id="IPR023707">
    <property type="entry name" value="OM_assembly_BamA"/>
</dbReference>
<dbReference type="Pfam" id="PF01103">
    <property type="entry name" value="Omp85"/>
    <property type="match status" value="1"/>
</dbReference>
<evidence type="ECO:0000256" key="5">
    <source>
        <dbReference type="ARBA" id="ARBA00022737"/>
    </source>
</evidence>
<evidence type="ECO:0000313" key="10">
    <source>
        <dbReference type="EMBL" id="PJR03167.1"/>
    </source>
</evidence>
<dbReference type="AlphaFoldDB" id="A0A2M9R2T2"/>
<keyword evidence="2" id="KW-1134">Transmembrane beta strand</keyword>
<evidence type="ECO:0000256" key="2">
    <source>
        <dbReference type="ARBA" id="ARBA00022452"/>
    </source>
</evidence>
<accession>A0A2M9R2T2</accession>
<organism evidence="10 11">
    <name type="scientific">Avrilella dinanensis</name>
    <dbReference type="NCBI Taxonomy" id="2008672"/>
    <lineage>
        <taxon>Bacteria</taxon>
        <taxon>Pseudomonadati</taxon>
        <taxon>Bacteroidota</taxon>
        <taxon>Flavobacteriia</taxon>
        <taxon>Flavobacteriales</taxon>
        <taxon>Flavobacteriaceae</taxon>
        <taxon>Avrilella</taxon>
    </lineage>
</organism>
<protein>
    <submittedName>
        <fullName evidence="10">Outer membrane protein assembly factor BamA</fullName>
    </submittedName>
</protein>
<keyword evidence="11" id="KW-1185">Reference proteome</keyword>
<feature type="chain" id="PRO_5014676997" evidence="8">
    <location>
        <begin position="23"/>
        <end position="903"/>
    </location>
</feature>
<name>A0A2M9R2T2_9FLAO</name>
<reference evidence="10 11" key="1">
    <citation type="submission" date="2017-06" db="EMBL/GenBank/DDBJ databases">
        <title>Description of Avrilella dinanensis gen. nov. sp. nov.</title>
        <authorList>
            <person name="Leyer C."/>
            <person name="Sassi M."/>
            <person name="Minet J."/>
            <person name="Kayal S."/>
            <person name="Cattoir V."/>
        </authorList>
    </citation>
    <scope>NUCLEOTIDE SEQUENCE [LARGE SCALE GENOMIC DNA]</scope>
    <source>
        <strain evidence="10 11">UR159</strain>
    </source>
</reference>
<dbReference type="InterPro" id="IPR034746">
    <property type="entry name" value="POTRA"/>
</dbReference>
<dbReference type="PANTHER" id="PTHR12815">
    <property type="entry name" value="SORTING AND ASSEMBLY MACHINERY SAMM50 PROTEIN FAMILY MEMBER"/>
    <property type="match status" value="1"/>
</dbReference>
<sequence length="903" mass="102508">MFRISFSQLLLIFATLTTATHAQVITQPQDTLAVIEESNGIPKEIADNIKKYKLGKITVSGNVKYNEMTIQAITGLVKGQEISIPGEQLSNAIHKLWNIGTFSEIDFFEQSVEGDVINLELRLKELPKINNVTLEGLGKNKTKELLKEMKLDEERRQGKTITNNLLKNIENHIKHKYQENGFYQTKVDIDITETADEGKRDLTIRFDKGKKVRISAINFTGNEQLSDRKLRKSMKKTKQKSPLNPVRIFTPSKFIEDRYEEDLANIITKYKQEGYRDARILKDTFVYQPKSNTMKIDIAIEEGKKYYFGDIRFIGNAAYTEQYLRRVFGIKKGDTYNGVLLEKRIDDPMYSEGFNLTSVYQNDGYLWSRITPVERIDNDTINIDFRIFEGPQAKYNNITVSGNDKTHDYVILREVTTRPGQLWNRGEIIESMRRLGAMGIFDAQAIQPDVINQDMSNGTVDVNWNVLESGQSQIEVQGGYGGNTFIGTLAVSLNNFSLRNIFNKDAYKPLPMGDAQKMSLRLQASSYFQVYSLSFQEPWFGRKKPTQLFGSVSYSRQNFYDYRSRRVDRSQGLGIMSVSLGIAKRLSVPDDKFVLSHTLSYQHYDLDNYGIGSISFNNGTARNLTYGIDLTRDNVGGIDPFIYPSTGARISLGAKFSPPYSLFNGINYADLPNQEEYKIKTTEIQTNPVTGADIPIGSYLDENGLPVSDYRNAAVDQAKLDKKRFNWLEYYKVNFRADWYNTIIFDKLVLKTTAQFGFLGAYNQDRGVIPFERYYLGGSGMINYSLDGRDIVALRGYDESALTPDGRLGGTVYNKFSLELRYPISLESQMKAYVLAFADAGAAYTDFKNYNPFKVQRSVGAGVRVSMPMLGLLGIDFGYGFDKTPGTNQIGGWQTHFILGREL</sequence>
<dbReference type="Proteomes" id="UP000231960">
    <property type="component" value="Unassembled WGS sequence"/>
</dbReference>
<dbReference type="GO" id="GO:0019867">
    <property type="term" value="C:outer membrane"/>
    <property type="evidence" value="ECO:0007669"/>
    <property type="project" value="InterPro"/>
</dbReference>
<keyword evidence="4 8" id="KW-0732">Signal</keyword>
<evidence type="ECO:0000256" key="4">
    <source>
        <dbReference type="ARBA" id="ARBA00022729"/>
    </source>
</evidence>
<keyword evidence="6" id="KW-0472">Membrane</keyword>
<keyword evidence="3" id="KW-0812">Transmembrane</keyword>
<evidence type="ECO:0000313" key="11">
    <source>
        <dbReference type="Proteomes" id="UP000231960"/>
    </source>
</evidence>
<evidence type="ECO:0000256" key="1">
    <source>
        <dbReference type="ARBA" id="ARBA00004370"/>
    </source>
</evidence>
<dbReference type="GO" id="GO:0071709">
    <property type="term" value="P:membrane assembly"/>
    <property type="evidence" value="ECO:0007669"/>
    <property type="project" value="InterPro"/>
</dbReference>
<evidence type="ECO:0000256" key="7">
    <source>
        <dbReference type="ARBA" id="ARBA00023237"/>
    </source>
</evidence>
<dbReference type="EMBL" id="NIPO01000001">
    <property type="protein sequence ID" value="PJR03167.1"/>
    <property type="molecule type" value="Genomic_DNA"/>
</dbReference>
<keyword evidence="7" id="KW-0998">Cell outer membrane</keyword>
<dbReference type="OrthoDB" id="9802086at2"/>
<evidence type="ECO:0000259" key="9">
    <source>
        <dbReference type="PROSITE" id="PS51779"/>
    </source>
</evidence>
<dbReference type="RefSeq" id="WP_100676736.1">
    <property type="nucleotide sequence ID" value="NZ_NIPO01000001.1"/>
</dbReference>
<comment type="caution">
    <text evidence="10">The sequence shown here is derived from an EMBL/GenBank/DDBJ whole genome shotgun (WGS) entry which is preliminary data.</text>
</comment>
<proteinExistence type="predicted"/>
<dbReference type="Gene3D" id="2.40.160.50">
    <property type="entry name" value="membrane protein fhac: a member of the omp85/tpsb transporter family"/>
    <property type="match status" value="1"/>
</dbReference>
<feature type="signal peptide" evidence="8">
    <location>
        <begin position="1"/>
        <end position="22"/>
    </location>
</feature>
<evidence type="ECO:0000256" key="6">
    <source>
        <dbReference type="ARBA" id="ARBA00023136"/>
    </source>
</evidence>
<dbReference type="InterPro" id="IPR039910">
    <property type="entry name" value="D15-like"/>
</dbReference>
<dbReference type="PIRSF" id="PIRSF006076">
    <property type="entry name" value="OM_assembly_OMP85"/>
    <property type="match status" value="1"/>
</dbReference>
<comment type="subcellular location">
    <subcellularLocation>
        <location evidence="1">Membrane</location>
    </subcellularLocation>
</comment>
<evidence type="ECO:0000256" key="8">
    <source>
        <dbReference type="SAM" id="SignalP"/>
    </source>
</evidence>
<dbReference type="PANTHER" id="PTHR12815:SF47">
    <property type="entry name" value="TRANSLOCATION AND ASSEMBLY MODULE SUBUNIT TAMA"/>
    <property type="match status" value="1"/>
</dbReference>
<dbReference type="InterPro" id="IPR010827">
    <property type="entry name" value="BamA/TamA_POTRA"/>
</dbReference>
<keyword evidence="5" id="KW-0677">Repeat</keyword>